<dbReference type="EMBL" id="JARKNE010000007">
    <property type="protein sequence ID" value="KAK5819442.1"/>
    <property type="molecule type" value="Genomic_DNA"/>
</dbReference>
<comment type="caution">
    <text evidence="1">The sequence shown here is derived from an EMBL/GenBank/DDBJ whole genome shotgun (WGS) entry which is preliminary data.</text>
</comment>
<dbReference type="InterPro" id="IPR044824">
    <property type="entry name" value="MAIN-like"/>
</dbReference>
<protein>
    <recommendedName>
        <fullName evidence="3">Aminotransferase-like plant mobile domain-containing protein</fullName>
    </recommendedName>
</protein>
<dbReference type="Proteomes" id="UP001358586">
    <property type="component" value="Chromosome 7"/>
</dbReference>
<dbReference type="PANTHER" id="PTHR46033">
    <property type="entry name" value="PROTEIN MAIN-LIKE 2"/>
    <property type="match status" value="1"/>
</dbReference>
<accession>A0ABR0PDQ6</accession>
<sequence>MHTFHLPSGKCTITLRDVNLQLGLPVVTGLVVSADWSKTCEQLLGNVPNKFRDSRIKMRWWNNPVRHSSILTELEDIQLALDEKNQIGVIYFVRPPSIVLYYTPHVPIALMAFDIDDNSHIVSRKEMRSAVNLDVYMKTRPKPRGAIIPKSAMEPYPMRT</sequence>
<name>A0ABR0PDQ6_GOSAR</name>
<evidence type="ECO:0008006" key="3">
    <source>
        <dbReference type="Google" id="ProtNLM"/>
    </source>
</evidence>
<proteinExistence type="predicted"/>
<reference evidence="1 2" key="1">
    <citation type="submission" date="2023-03" db="EMBL/GenBank/DDBJ databases">
        <title>WGS of Gossypium arboreum.</title>
        <authorList>
            <person name="Yu D."/>
        </authorList>
    </citation>
    <scope>NUCLEOTIDE SEQUENCE [LARGE SCALE GENOMIC DNA]</scope>
    <source>
        <tissue evidence="1">Leaf</tissue>
    </source>
</reference>
<evidence type="ECO:0000313" key="2">
    <source>
        <dbReference type="Proteomes" id="UP001358586"/>
    </source>
</evidence>
<organism evidence="1 2">
    <name type="scientific">Gossypium arboreum</name>
    <name type="common">Tree cotton</name>
    <name type="synonym">Gossypium nanking</name>
    <dbReference type="NCBI Taxonomy" id="29729"/>
    <lineage>
        <taxon>Eukaryota</taxon>
        <taxon>Viridiplantae</taxon>
        <taxon>Streptophyta</taxon>
        <taxon>Embryophyta</taxon>
        <taxon>Tracheophyta</taxon>
        <taxon>Spermatophyta</taxon>
        <taxon>Magnoliopsida</taxon>
        <taxon>eudicotyledons</taxon>
        <taxon>Gunneridae</taxon>
        <taxon>Pentapetalae</taxon>
        <taxon>rosids</taxon>
        <taxon>malvids</taxon>
        <taxon>Malvales</taxon>
        <taxon>Malvaceae</taxon>
        <taxon>Malvoideae</taxon>
        <taxon>Gossypium</taxon>
    </lineage>
</organism>
<gene>
    <name evidence="1" type="ORF">PVK06_024443</name>
</gene>
<keyword evidence="2" id="KW-1185">Reference proteome</keyword>
<evidence type="ECO:0000313" key="1">
    <source>
        <dbReference type="EMBL" id="KAK5819442.1"/>
    </source>
</evidence>
<dbReference type="PANTHER" id="PTHR46033:SF8">
    <property type="entry name" value="PROTEIN MAINTENANCE OF MERISTEMS-LIKE"/>
    <property type="match status" value="1"/>
</dbReference>